<dbReference type="SMART" id="SM00409">
    <property type="entry name" value="IG"/>
    <property type="match status" value="3"/>
</dbReference>
<evidence type="ECO:0000256" key="2">
    <source>
        <dbReference type="ARBA" id="ARBA00023157"/>
    </source>
</evidence>
<sequence length="1324" mass="150342">MELVNLGIIFATLSISTNCLKTWNLNWKNTAPICNLNINRTELDEQLDGIAYNKTWDFETINEGIVEPDNSYSFSGHEPTVTEQEIQNTPDGEFSSNCNGTILNETQFSIYTREFWIRELDKVSRPPDILEFRVLPEDRVRVDGNVVLANKAAKITFSYNVVGKPTPHVVLMEDFNEMGPTGDYKRNMDAQQFELRKPLKTFNKYRIKAFNRFGVAYSKFIEVHGVEDRDPTQVKRTLNLHDSVKLPCGMKYIPPMAKVGFKKTSGSNPFESSQWFAFVDTDIFLIRVNYSLQSSFVCFTEVPPCCGNTRAKHSQYIFKIQNSTISNNNLWKIKRLHPESTGESTSVKAALGEKLKFACVYGYPARLDLYWTTPRDLDNLTLVSRQLNNRFIVIDKVEQKHAGRYTCYAEADGQKAYHHYNIELFERPYWRSPLENHTVDDEATDVVFNCNVGGKPKVKIEWYINGTVAKHHVLYNQQLVKIDGSKLTFTKVSEKTRLMVQCNASNEYGYIYTNGYLRVLQLHPIKWATNLPQIARAVEKQTFICGSNVFGSPMPNVTFYKYPDGEKFDPKAREDKYIIGTQNQIGCKLHNKKYWSCIFNQPNYNYSMAVQDLEIADAGIYISFFDNKYGNSHDMKTLRVFNKTSISLTNLTTSKIIPKQFITYEDDSLEVKCSATIDKRIKSELEVTWYVERDDGSGEIKKELASSTPGVIVDTKNKDIRVLKFPKIQTTMSGVYTCEGKTELDSESKSFKIIVHGRPDAPKEISEPECLDGRKPSIYLREGNENGDPIKGYEVEMFLTAKCCSHYKRTSKVNITSTQIKPIGIDTVLDASFKYEWDIRAINKYGKSEPVRVTCQTIDDVPEASPTNVCAVNSPANTINITWTPIKIDETNGHDFAYHIQLSDSEDNLPPAASVANFAEKSRVFKKVKPFHKYIAKVTSKNNIGSHIHSLEYAVRSGEGVPPNDISVSGVKLLDKESIDNIKISFDAIANTLEEADKLMNGYLNDYLVVVKYKNKDLKEQHFIISKGRKYEFCKFSSRKRARRSSKRETDLLRDLQPFEEATIQVYARNLRGDRGKGSDPISFRTPMGPPFGGKELEADCKAGFFHTECNVEDPKDAKRGGEGGKTKVCIRVEGQSGCVCEKEIEPDDKNFVCSDNVKNCTDYTIELTPFNVDGNLKIEGATTVKKAKTSCGSIILKKPKADYQEEDATSVKVNWKFDDSAKGVEPTHFRVEFYNELHTNSSTPELNKTELIGFEDHLIIRNLEEDEPYIGYIIGMLGPTTNGAIDESTSQRIKSDHFKFHTGTRKIAPTVHPAKEGKIYYLN</sequence>
<gene>
    <name evidence="5" type="ORF">DGYR_LOCUS4725</name>
</gene>
<dbReference type="InterPro" id="IPR013783">
    <property type="entry name" value="Ig-like_fold"/>
</dbReference>
<protein>
    <submittedName>
        <fullName evidence="5">DgyrCDS4996</fullName>
    </submittedName>
</protein>
<dbReference type="GO" id="GO:0007411">
    <property type="term" value="P:axon guidance"/>
    <property type="evidence" value="ECO:0007669"/>
    <property type="project" value="TreeGrafter"/>
</dbReference>
<evidence type="ECO:0000259" key="4">
    <source>
        <dbReference type="PROSITE" id="PS50853"/>
    </source>
</evidence>
<dbReference type="EMBL" id="CAJFCJ010000006">
    <property type="protein sequence ID" value="CAD5116059.1"/>
    <property type="molecule type" value="Genomic_DNA"/>
</dbReference>
<name>A0A7I8VID6_9ANNE</name>
<keyword evidence="1" id="KW-0677">Repeat</keyword>
<evidence type="ECO:0000259" key="3">
    <source>
        <dbReference type="PROSITE" id="PS50835"/>
    </source>
</evidence>
<dbReference type="InterPro" id="IPR007110">
    <property type="entry name" value="Ig-like_dom"/>
</dbReference>
<dbReference type="GO" id="GO:0030424">
    <property type="term" value="C:axon"/>
    <property type="evidence" value="ECO:0007669"/>
    <property type="project" value="TreeGrafter"/>
</dbReference>
<dbReference type="PANTHER" id="PTHR44170">
    <property type="entry name" value="PROTEIN SIDEKICK"/>
    <property type="match status" value="1"/>
</dbReference>
<dbReference type="InterPro" id="IPR003599">
    <property type="entry name" value="Ig_sub"/>
</dbReference>
<dbReference type="PANTHER" id="PTHR44170:SF6">
    <property type="entry name" value="CONTACTIN"/>
    <property type="match status" value="1"/>
</dbReference>
<dbReference type="OrthoDB" id="6084619at2759"/>
<organism evidence="5 6">
    <name type="scientific">Dimorphilus gyrociliatus</name>
    <dbReference type="NCBI Taxonomy" id="2664684"/>
    <lineage>
        <taxon>Eukaryota</taxon>
        <taxon>Metazoa</taxon>
        <taxon>Spiralia</taxon>
        <taxon>Lophotrochozoa</taxon>
        <taxon>Annelida</taxon>
        <taxon>Polychaeta</taxon>
        <taxon>Polychaeta incertae sedis</taxon>
        <taxon>Dinophilidae</taxon>
        <taxon>Dimorphilus</taxon>
    </lineage>
</organism>
<feature type="domain" description="Ig-like" evidence="3">
    <location>
        <begin position="428"/>
        <end position="506"/>
    </location>
</feature>
<keyword evidence="6" id="KW-1185">Reference proteome</keyword>
<proteinExistence type="predicted"/>
<reference evidence="5 6" key="1">
    <citation type="submission" date="2020-08" db="EMBL/GenBank/DDBJ databases">
        <authorList>
            <person name="Hejnol A."/>
        </authorList>
    </citation>
    <scope>NUCLEOTIDE SEQUENCE [LARGE SCALE GENOMIC DNA]</scope>
</reference>
<comment type="caution">
    <text evidence="5">The sequence shown here is derived from an EMBL/GenBank/DDBJ whole genome shotgun (WGS) entry which is preliminary data.</text>
</comment>
<dbReference type="PROSITE" id="PS50835">
    <property type="entry name" value="IG_LIKE"/>
    <property type="match status" value="3"/>
</dbReference>
<dbReference type="CDD" id="cd00063">
    <property type="entry name" value="FN3"/>
    <property type="match status" value="1"/>
</dbReference>
<keyword evidence="2" id="KW-1015">Disulfide bond</keyword>
<dbReference type="Pfam" id="PF13927">
    <property type="entry name" value="Ig_3"/>
    <property type="match status" value="1"/>
</dbReference>
<evidence type="ECO:0000313" key="6">
    <source>
        <dbReference type="Proteomes" id="UP000549394"/>
    </source>
</evidence>
<dbReference type="InterPro" id="IPR036116">
    <property type="entry name" value="FN3_sf"/>
</dbReference>
<dbReference type="InterPro" id="IPR036179">
    <property type="entry name" value="Ig-like_dom_sf"/>
</dbReference>
<dbReference type="Proteomes" id="UP000549394">
    <property type="component" value="Unassembled WGS sequence"/>
</dbReference>
<dbReference type="SUPFAM" id="SSF48726">
    <property type="entry name" value="Immunoglobulin"/>
    <property type="match status" value="3"/>
</dbReference>
<dbReference type="GO" id="GO:0098609">
    <property type="term" value="P:cell-cell adhesion"/>
    <property type="evidence" value="ECO:0007669"/>
    <property type="project" value="TreeGrafter"/>
</dbReference>
<evidence type="ECO:0000256" key="1">
    <source>
        <dbReference type="ARBA" id="ARBA00022737"/>
    </source>
</evidence>
<dbReference type="GO" id="GO:0005886">
    <property type="term" value="C:plasma membrane"/>
    <property type="evidence" value="ECO:0007669"/>
    <property type="project" value="TreeGrafter"/>
</dbReference>
<feature type="domain" description="Ig-like" evidence="3">
    <location>
        <begin position="652"/>
        <end position="752"/>
    </location>
</feature>
<dbReference type="InterPro" id="IPR003961">
    <property type="entry name" value="FN3_dom"/>
</dbReference>
<feature type="domain" description="Ig-like" evidence="3">
    <location>
        <begin position="338"/>
        <end position="423"/>
    </location>
</feature>
<dbReference type="Gene3D" id="2.60.40.10">
    <property type="entry name" value="Immunoglobulins"/>
    <property type="match status" value="5"/>
</dbReference>
<dbReference type="SUPFAM" id="SSF49265">
    <property type="entry name" value="Fibronectin type III"/>
    <property type="match status" value="1"/>
</dbReference>
<dbReference type="PROSITE" id="PS50853">
    <property type="entry name" value="FN3"/>
    <property type="match status" value="1"/>
</dbReference>
<accession>A0A7I8VID6</accession>
<feature type="domain" description="Fibronectin type-III" evidence="4">
    <location>
        <begin position="865"/>
        <end position="964"/>
    </location>
</feature>
<evidence type="ECO:0000313" key="5">
    <source>
        <dbReference type="EMBL" id="CAD5116059.1"/>
    </source>
</evidence>